<proteinExistence type="predicted"/>
<protein>
    <submittedName>
        <fullName evidence="1">Uncharacterized protein</fullName>
    </submittedName>
</protein>
<name>A0A670ZNJ6_PSETE</name>
<sequence>MEAVPRMPMIWLDLKEAAEFGFQPAVKKVRPAREEDPSATA</sequence>
<accession>A0A670ZNJ6</accession>
<dbReference type="AlphaFoldDB" id="A0A670ZNJ6"/>
<evidence type="ECO:0000313" key="1">
    <source>
        <dbReference type="Ensembl" id="ENSPTXP00000024476.1"/>
    </source>
</evidence>
<evidence type="ECO:0000313" key="2">
    <source>
        <dbReference type="Proteomes" id="UP000472273"/>
    </source>
</evidence>
<dbReference type="GeneTree" id="ENSGT01000000221098"/>
<organism evidence="1 2">
    <name type="scientific">Pseudonaja textilis</name>
    <name type="common">Eastern brown snake</name>
    <dbReference type="NCBI Taxonomy" id="8673"/>
    <lineage>
        <taxon>Eukaryota</taxon>
        <taxon>Metazoa</taxon>
        <taxon>Chordata</taxon>
        <taxon>Craniata</taxon>
        <taxon>Vertebrata</taxon>
        <taxon>Euteleostomi</taxon>
        <taxon>Lepidosauria</taxon>
        <taxon>Squamata</taxon>
        <taxon>Bifurcata</taxon>
        <taxon>Unidentata</taxon>
        <taxon>Episquamata</taxon>
        <taxon>Toxicofera</taxon>
        <taxon>Serpentes</taxon>
        <taxon>Colubroidea</taxon>
        <taxon>Elapidae</taxon>
        <taxon>Hydrophiinae</taxon>
        <taxon>Pseudonaja</taxon>
    </lineage>
</organism>
<dbReference type="Proteomes" id="UP000472273">
    <property type="component" value="Unplaced"/>
</dbReference>
<reference evidence="1" key="1">
    <citation type="submission" date="2025-08" db="UniProtKB">
        <authorList>
            <consortium name="Ensembl"/>
        </authorList>
    </citation>
    <scope>IDENTIFICATION</scope>
</reference>
<reference evidence="1" key="2">
    <citation type="submission" date="2025-09" db="UniProtKB">
        <authorList>
            <consortium name="Ensembl"/>
        </authorList>
    </citation>
    <scope>IDENTIFICATION</scope>
</reference>
<keyword evidence="2" id="KW-1185">Reference proteome</keyword>
<dbReference type="Ensembl" id="ENSPTXT00000025233.1">
    <property type="protein sequence ID" value="ENSPTXP00000024476.1"/>
    <property type="gene ID" value="ENSPTXG00000017036.1"/>
</dbReference>